<protein>
    <recommendedName>
        <fullName evidence="2">HNH nuclease domain-containing protein</fullName>
    </recommendedName>
</protein>
<reference evidence="3 4" key="1">
    <citation type="submission" date="2023-08" db="EMBL/GenBank/DDBJ databases">
        <authorList>
            <person name="Palmer J.M."/>
        </authorList>
    </citation>
    <scope>NUCLEOTIDE SEQUENCE [LARGE SCALE GENOMIC DNA]</scope>
    <source>
        <strain evidence="3 4">TWF481</strain>
    </source>
</reference>
<dbReference type="AlphaFoldDB" id="A0AAV9WA56"/>
<dbReference type="Proteomes" id="UP001370758">
    <property type="component" value="Unassembled WGS sequence"/>
</dbReference>
<gene>
    <name evidence="3" type="ORF">TWF481_008855</name>
</gene>
<accession>A0AAV9WA56</accession>
<keyword evidence="4" id="KW-1185">Reference proteome</keyword>
<dbReference type="EMBL" id="JAVHJL010000005">
    <property type="protein sequence ID" value="KAK6503849.1"/>
    <property type="molecule type" value="Genomic_DNA"/>
</dbReference>
<sequence>MADKTLITGLKNLRNWGGRPYSTVETPNTSRSGSGTSTPTEGQIGEPLGPKEVHLVQNIACAGAPETAVTVPSHGNHPLPEKLGITSEASGISCENWSRNPSFAELCKIRDGFHCIVAGGYHDDTSEPGHIFPFELLEENKRANRITWRFIVILLGQGLRDKLVADLVSPKFGIHTPTNGLNLSMKIHTNYDLGSICLVPIEKSTSSPLYMDVRYIRCLPMGQTRLPVGYPVNPEDQYNFDATGEHKRNVESQVRLLNDGDIIRIAAADPEIPLPSDTLLFWHV</sequence>
<proteinExistence type="predicted"/>
<evidence type="ECO:0000259" key="2">
    <source>
        <dbReference type="Pfam" id="PF13391"/>
    </source>
</evidence>
<feature type="compositionally biased region" description="Low complexity" evidence="1">
    <location>
        <begin position="26"/>
        <end position="40"/>
    </location>
</feature>
<feature type="domain" description="HNH nuclease" evidence="2">
    <location>
        <begin position="115"/>
        <end position="198"/>
    </location>
</feature>
<feature type="region of interest" description="Disordered" evidence="1">
    <location>
        <begin position="17"/>
        <end position="48"/>
    </location>
</feature>
<evidence type="ECO:0000313" key="3">
    <source>
        <dbReference type="EMBL" id="KAK6503849.1"/>
    </source>
</evidence>
<organism evidence="3 4">
    <name type="scientific">Arthrobotrys musiformis</name>
    <dbReference type="NCBI Taxonomy" id="47236"/>
    <lineage>
        <taxon>Eukaryota</taxon>
        <taxon>Fungi</taxon>
        <taxon>Dikarya</taxon>
        <taxon>Ascomycota</taxon>
        <taxon>Pezizomycotina</taxon>
        <taxon>Orbiliomycetes</taxon>
        <taxon>Orbiliales</taxon>
        <taxon>Orbiliaceae</taxon>
        <taxon>Arthrobotrys</taxon>
    </lineage>
</organism>
<dbReference type="InterPro" id="IPR003615">
    <property type="entry name" value="HNH_nuc"/>
</dbReference>
<dbReference type="Pfam" id="PF13391">
    <property type="entry name" value="HNH_2"/>
    <property type="match status" value="1"/>
</dbReference>
<comment type="caution">
    <text evidence="3">The sequence shown here is derived from an EMBL/GenBank/DDBJ whole genome shotgun (WGS) entry which is preliminary data.</text>
</comment>
<evidence type="ECO:0000256" key="1">
    <source>
        <dbReference type="SAM" id="MobiDB-lite"/>
    </source>
</evidence>
<name>A0AAV9WA56_9PEZI</name>
<evidence type="ECO:0000313" key="4">
    <source>
        <dbReference type="Proteomes" id="UP001370758"/>
    </source>
</evidence>